<gene>
    <name evidence="4" type="ORF">BE04_23265</name>
</gene>
<protein>
    <recommendedName>
        <fullName evidence="3">DUF4340 domain-containing protein</fullName>
    </recommendedName>
</protein>
<name>A0A150P0R2_SORCE</name>
<sequence length="347" mass="37863">MRLDRSFFVHLGLLVVAALFAVLVWTRDKTAAALSAGDVTVWAGRAEDVERITFEAKSKTVVLEAKKDKDGRYFVGTAERKATPPAEKPKDDAHGHGDEAQDEPPAEQEATVKTTTFVSVTAGNKLAEAIAPLKALRSVGRIGDDRASEFGLAEPEGTLTVKLRGGERKLVVGGATPGGADRYARDEATGEVYAIKGDIYRDLDTAESRLMERELHEWKDVDLTQARVIVGDKRRELTRSGDEGKKFWADPASPEQKDETVGNWMSKLDRLRPTEYVAAPPEQKEVVVRVEYTSRAGDIGFAELVKGPPGASGKPDYFLVTERTRLYGKVPVGVAEQVEQDVGAVVK</sequence>
<dbReference type="Pfam" id="PF14238">
    <property type="entry name" value="DUF4340"/>
    <property type="match status" value="1"/>
</dbReference>
<accession>A0A150P0R2</accession>
<keyword evidence="2" id="KW-0472">Membrane</keyword>
<feature type="region of interest" description="Disordered" evidence="1">
    <location>
        <begin position="75"/>
        <end position="110"/>
    </location>
</feature>
<comment type="caution">
    <text evidence="4">The sequence shown here is derived from an EMBL/GenBank/DDBJ whole genome shotgun (WGS) entry which is preliminary data.</text>
</comment>
<feature type="domain" description="DUF4340" evidence="3">
    <location>
        <begin position="125"/>
        <end position="280"/>
    </location>
</feature>
<feature type="transmembrane region" description="Helical" evidence="2">
    <location>
        <begin position="7"/>
        <end position="25"/>
    </location>
</feature>
<organism evidence="4 5">
    <name type="scientific">Sorangium cellulosum</name>
    <name type="common">Polyangium cellulosum</name>
    <dbReference type="NCBI Taxonomy" id="56"/>
    <lineage>
        <taxon>Bacteria</taxon>
        <taxon>Pseudomonadati</taxon>
        <taxon>Myxococcota</taxon>
        <taxon>Polyangia</taxon>
        <taxon>Polyangiales</taxon>
        <taxon>Polyangiaceae</taxon>
        <taxon>Sorangium</taxon>
    </lineage>
</organism>
<evidence type="ECO:0000259" key="3">
    <source>
        <dbReference type="Pfam" id="PF14238"/>
    </source>
</evidence>
<evidence type="ECO:0000313" key="5">
    <source>
        <dbReference type="Proteomes" id="UP000075604"/>
    </source>
</evidence>
<dbReference type="InterPro" id="IPR025641">
    <property type="entry name" value="DUF4340"/>
</dbReference>
<evidence type="ECO:0000256" key="2">
    <source>
        <dbReference type="SAM" id="Phobius"/>
    </source>
</evidence>
<keyword evidence="2" id="KW-0812">Transmembrane</keyword>
<dbReference type="AlphaFoldDB" id="A0A150P0R2"/>
<proteinExistence type="predicted"/>
<feature type="compositionally biased region" description="Basic and acidic residues" evidence="1">
    <location>
        <begin position="75"/>
        <end position="99"/>
    </location>
</feature>
<dbReference type="EMBL" id="JELX01004389">
    <property type="protein sequence ID" value="KYF48410.1"/>
    <property type="molecule type" value="Genomic_DNA"/>
</dbReference>
<evidence type="ECO:0000313" key="4">
    <source>
        <dbReference type="EMBL" id="KYF48410.1"/>
    </source>
</evidence>
<reference evidence="4 5" key="1">
    <citation type="submission" date="2014-02" db="EMBL/GenBank/DDBJ databases">
        <title>The small core and large imbalanced accessory genome model reveals a collaborative survival strategy of Sorangium cellulosum strains in nature.</title>
        <authorList>
            <person name="Han K."/>
            <person name="Peng R."/>
            <person name="Blom J."/>
            <person name="Li Y.-Z."/>
        </authorList>
    </citation>
    <scope>NUCLEOTIDE SEQUENCE [LARGE SCALE GENOMIC DNA]</scope>
    <source>
        <strain evidence="4 5">So0157-18</strain>
    </source>
</reference>
<keyword evidence="2" id="KW-1133">Transmembrane helix</keyword>
<evidence type="ECO:0000256" key="1">
    <source>
        <dbReference type="SAM" id="MobiDB-lite"/>
    </source>
</evidence>
<dbReference type="Proteomes" id="UP000075604">
    <property type="component" value="Unassembled WGS sequence"/>
</dbReference>